<evidence type="ECO:0000313" key="2">
    <source>
        <dbReference type="Proteomes" id="UP000010798"/>
    </source>
</evidence>
<gene>
    <name evidence="1" type="ordered locus">Sinac_1553</name>
</gene>
<dbReference type="PROSITE" id="PS51318">
    <property type="entry name" value="TAT"/>
    <property type="match status" value="1"/>
</dbReference>
<dbReference type="RefSeq" id="WP_015245102.1">
    <property type="nucleotide sequence ID" value="NC_019892.1"/>
</dbReference>
<dbReference type="STRING" id="886293.Sinac_1553"/>
<keyword evidence="2" id="KW-1185">Reference proteome</keyword>
<dbReference type="eggNOG" id="ENOG502ZA0T">
    <property type="taxonomic scope" value="Bacteria"/>
</dbReference>
<dbReference type="HOGENOM" id="CLU_657041_0_0_0"/>
<organism evidence="1 2">
    <name type="scientific">Singulisphaera acidiphila (strain ATCC BAA-1392 / DSM 18658 / VKM B-2454 / MOB10)</name>
    <dbReference type="NCBI Taxonomy" id="886293"/>
    <lineage>
        <taxon>Bacteria</taxon>
        <taxon>Pseudomonadati</taxon>
        <taxon>Planctomycetota</taxon>
        <taxon>Planctomycetia</taxon>
        <taxon>Isosphaerales</taxon>
        <taxon>Isosphaeraceae</taxon>
        <taxon>Singulisphaera</taxon>
    </lineage>
</organism>
<reference evidence="1 2" key="1">
    <citation type="submission" date="2012-02" db="EMBL/GenBank/DDBJ databases">
        <title>Complete sequence of chromosome of Singulisphaera acidiphila DSM 18658.</title>
        <authorList>
            <consortium name="US DOE Joint Genome Institute (JGI-PGF)"/>
            <person name="Lucas S."/>
            <person name="Copeland A."/>
            <person name="Lapidus A."/>
            <person name="Glavina del Rio T."/>
            <person name="Dalin E."/>
            <person name="Tice H."/>
            <person name="Bruce D."/>
            <person name="Goodwin L."/>
            <person name="Pitluck S."/>
            <person name="Peters L."/>
            <person name="Ovchinnikova G."/>
            <person name="Chertkov O."/>
            <person name="Kyrpides N."/>
            <person name="Mavromatis K."/>
            <person name="Ivanova N."/>
            <person name="Brettin T."/>
            <person name="Detter J.C."/>
            <person name="Han C."/>
            <person name="Larimer F."/>
            <person name="Land M."/>
            <person name="Hauser L."/>
            <person name="Markowitz V."/>
            <person name="Cheng J.-F."/>
            <person name="Hugenholtz P."/>
            <person name="Woyke T."/>
            <person name="Wu D."/>
            <person name="Tindall B."/>
            <person name="Pomrenke H."/>
            <person name="Brambilla E."/>
            <person name="Klenk H.-P."/>
            <person name="Eisen J.A."/>
        </authorList>
    </citation>
    <scope>NUCLEOTIDE SEQUENCE [LARGE SCALE GENOMIC DNA]</scope>
    <source>
        <strain evidence="2">ATCC BAA-1392 / DSM 18658 / VKM B-2454 / MOB10</strain>
    </source>
</reference>
<name>L0D9M8_SINAD</name>
<dbReference type="InterPro" id="IPR006311">
    <property type="entry name" value="TAT_signal"/>
</dbReference>
<proteinExistence type="predicted"/>
<dbReference type="KEGG" id="saci:Sinac_1553"/>
<dbReference type="Proteomes" id="UP000010798">
    <property type="component" value="Chromosome"/>
</dbReference>
<protein>
    <submittedName>
        <fullName evidence="1">Uncharacterized protein</fullName>
    </submittedName>
</protein>
<sequence length="448" mass="49510">MTPPATRREFLGATGLAVGSASLALAADDRPRTGSTPRMKLAVVTSVYHYLSHAYHIVGRFLDGFVIHGEDGLHRPGFEIASLFIEQVAEETDLGRAKAARNQVRLSPSIADALTLGTGKLAVDGVLLIAEHGDYPYNEKLQKLYPRGRFFREVTDVFRASKRSVPVFVDKHLSYSRPEARSMVEQAQELQFPLMAGSSLPITWRLPALEVPLGRRWNEALVVSRGDLEIFGFHALETLQCMVERRDRQGKPQGVVAVTCLEGDAVWDAGEKGGWSRQLLDQALSRSHTVNPGDMRQNTLDFKPPAGRDFQTRLRHPIAFLVEYADGFRASVLILNGHVDDTTFAGRLAAGGDREEIVSTLAYLPAPPGARFFDPLVLRIEDFLTKKQPPYPVERTLLTGGILDAALESRIRNHQRIETPDLATIDYQAPADSGYIRTPVANPEANKV</sequence>
<dbReference type="OrthoDB" id="1394308at2"/>
<accession>L0D9M8</accession>
<dbReference type="AlphaFoldDB" id="L0D9M8"/>
<evidence type="ECO:0000313" key="1">
    <source>
        <dbReference type="EMBL" id="AGA25932.1"/>
    </source>
</evidence>
<dbReference type="EMBL" id="CP003364">
    <property type="protein sequence ID" value="AGA25932.1"/>
    <property type="molecule type" value="Genomic_DNA"/>
</dbReference>